<accession>A0A369W5E4</accession>
<evidence type="ECO:0000256" key="1">
    <source>
        <dbReference type="SAM" id="Phobius"/>
    </source>
</evidence>
<evidence type="ECO:0000259" key="2">
    <source>
        <dbReference type="Pfam" id="PF07331"/>
    </source>
</evidence>
<reference evidence="4" key="1">
    <citation type="submission" date="2018-07" db="EMBL/GenBank/DDBJ databases">
        <authorList>
            <person name="Liu B.-T."/>
            <person name="Du Z."/>
        </authorList>
    </citation>
    <scope>NUCLEOTIDE SEQUENCE [LARGE SCALE GENOMIC DNA]</scope>
    <source>
        <strain evidence="4">XYN52</strain>
    </source>
</reference>
<dbReference type="RefSeq" id="WP_114645111.1">
    <property type="nucleotide sequence ID" value="NZ_QQNH01000005.1"/>
</dbReference>
<dbReference type="Pfam" id="PF07331">
    <property type="entry name" value="TctB"/>
    <property type="match status" value="1"/>
</dbReference>
<feature type="transmembrane region" description="Helical" evidence="1">
    <location>
        <begin position="78"/>
        <end position="107"/>
    </location>
</feature>
<sequence>MFERDYRDMAAGLLMAATGGFVAIYASTQYNLGTFRNMGPGMFPMLAGSVLVFLGGLLAVTAFFRAGPMPKIRISTPIFILASIAAFALLIRNFGMLPAVLAVTLIASLAELKMRPVSLVLLAAGLCLMTWLIFPLGLGLNIPMLRWPF</sequence>
<gene>
    <name evidence="3" type="ORF">DVH29_05230</name>
</gene>
<dbReference type="EMBL" id="QQNH01000005">
    <property type="protein sequence ID" value="RDE09563.1"/>
    <property type="molecule type" value="Genomic_DNA"/>
</dbReference>
<feature type="transmembrane region" description="Helical" evidence="1">
    <location>
        <begin position="42"/>
        <end position="66"/>
    </location>
</feature>
<name>A0A369W5E4_9HYPH</name>
<dbReference type="OrthoDB" id="5186924at2"/>
<feature type="transmembrane region" description="Helical" evidence="1">
    <location>
        <begin position="119"/>
        <end position="140"/>
    </location>
</feature>
<organism evidence="3 4">
    <name type="scientific">Pelagibacterium lacus</name>
    <dbReference type="NCBI Taxonomy" id="2282655"/>
    <lineage>
        <taxon>Bacteria</taxon>
        <taxon>Pseudomonadati</taxon>
        <taxon>Pseudomonadota</taxon>
        <taxon>Alphaproteobacteria</taxon>
        <taxon>Hyphomicrobiales</taxon>
        <taxon>Devosiaceae</taxon>
        <taxon>Pelagibacterium</taxon>
    </lineage>
</organism>
<keyword evidence="1" id="KW-0472">Membrane</keyword>
<keyword evidence="4" id="KW-1185">Reference proteome</keyword>
<feature type="domain" description="DUF1468" evidence="2">
    <location>
        <begin position="10"/>
        <end position="143"/>
    </location>
</feature>
<comment type="caution">
    <text evidence="3">The sequence shown here is derived from an EMBL/GenBank/DDBJ whole genome shotgun (WGS) entry which is preliminary data.</text>
</comment>
<proteinExistence type="predicted"/>
<keyword evidence="1" id="KW-0812">Transmembrane</keyword>
<keyword evidence="1" id="KW-1133">Transmembrane helix</keyword>
<dbReference type="InterPro" id="IPR009936">
    <property type="entry name" value="DUF1468"/>
</dbReference>
<protein>
    <submittedName>
        <fullName evidence="3">Tripartite tricarboxylate transporter TctB family protein</fullName>
    </submittedName>
</protein>
<dbReference type="AlphaFoldDB" id="A0A369W5E4"/>
<evidence type="ECO:0000313" key="4">
    <source>
        <dbReference type="Proteomes" id="UP000253759"/>
    </source>
</evidence>
<evidence type="ECO:0000313" key="3">
    <source>
        <dbReference type="EMBL" id="RDE09563.1"/>
    </source>
</evidence>
<dbReference type="Proteomes" id="UP000253759">
    <property type="component" value="Unassembled WGS sequence"/>
</dbReference>